<reference evidence="2" key="1">
    <citation type="journal article" date="2022" name="bioRxiv">
        <title>Genomics of Preaxostyla Flagellates Illuminates Evolutionary Transitions and the Path Towards Mitochondrial Loss.</title>
        <authorList>
            <person name="Novak L.V.F."/>
            <person name="Treitli S.C."/>
            <person name="Pyrih J."/>
            <person name="Halakuc P."/>
            <person name="Pipaliya S.V."/>
            <person name="Vacek V."/>
            <person name="Brzon O."/>
            <person name="Soukal P."/>
            <person name="Eme L."/>
            <person name="Dacks J.B."/>
            <person name="Karnkowska A."/>
            <person name="Elias M."/>
            <person name="Hampl V."/>
        </authorList>
    </citation>
    <scope>NUCLEOTIDE SEQUENCE</scope>
    <source>
        <strain evidence="2">RCP-MX</strain>
    </source>
</reference>
<proteinExistence type="predicted"/>
<comment type="caution">
    <text evidence="2">The sequence shown here is derived from an EMBL/GenBank/DDBJ whole genome shotgun (WGS) entry which is preliminary data.</text>
</comment>
<dbReference type="Proteomes" id="UP001141327">
    <property type="component" value="Unassembled WGS sequence"/>
</dbReference>
<keyword evidence="3" id="KW-1185">Reference proteome</keyword>
<organism evidence="2 3">
    <name type="scientific">Paratrimastix pyriformis</name>
    <dbReference type="NCBI Taxonomy" id="342808"/>
    <lineage>
        <taxon>Eukaryota</taxon>
        <taxon>Metamonada</taxon>
        <taxon>Preaxostyla</taxon>
        <taxon>Paratrimastigidae</taxon>
        <taxon>Paratrimastix</taxon>
    </lineage>
</organism>
<evidence type="ECO:0000313" key="3">
    <source>
        <dbReference type="Proteomes" id="UP001141327"/>
    </source>
</evidence>
<feature type="compositionally biased region" description="Polar residues" evidence="1">
    <location>
        <begin position="40"/>
        <end position="53"/>
    </location>
</feature>
<accession>A0ABQ8UWA7</accession>
<feature type="compositionally biased region" description="Pro residues" evidence="1">
    <location>
        <begin position="141"/>
        <end position="150"/>
    </location>
</feature>
<evidence type="ECO:0000256" key="1">
    <source>
        <dbReference type="SAM" id="MobiDB-lite"/>
    </source>
</evidence>
<name>A0ABQ8UWA7_9EUKA</name>
<protein>
    <submittedName>
        <fullName evidence="2">Uncharacterized protein</fullName>
    </submittedName>
</protein>
<evidence type="ECO:0000313" key="2">
    <source>
        <dbReference type="EMBL" id="KAJ4462406.1"/>
    </source>
</evidence>
<feature type="region of interest" description="Disordered" evidence="1">
    <location>
        <begin position="139"/>
        <end position="164"/>
    </location>
</feature>
<gene>
    <name evidence="2" type="ORF">PAPYR_1038</name>
</gene>
<feature type="region of interest" description="Disordered" evidence="1">
    <location>
        <begin position="34"/>
        <end position="57"/>
    </location>
</feature>
<sequence>MDFRPYHLRGESPRLDTDTTYTTFHDSRLLNEPLVKDVTPRSSHSETTLSPSPARTVPAPTFPDGSIHPFQIPGRPFFSLICRDVAEFIPSRLNIRKIPRDLNDVSDILGTQSSPKNRGFERTQVLNPLDPGYTNLDGSPSEPPCLPPFYAPSHTRPQTPPQAPILANLPRGCPATRVELAMYRTGNVTSPQQMASEMGMVAGEMSTEPEIPSAAAAAFS</sequence>
<dbReference type="EMBL" id="JAPMOS010000003">
    <property type="protein sequence ID" value="KAJ4462406.1"/>
    <property type="molecule type" value="Genomic_DNA"/>
</dbReference>